<dbReference type="InterPro" id="IPR005151">
    <property type="entry name" value="Tail-specific_protease"/>
</dbReference>
<dbReference type="OrthoDB" id="27214at2759"/>
<dbReference type="InterPro" id="IPR052766">
    <property type="entry name" value="S41A_metabolite_peptidase"/>
</dbReference>
<dbReference type="GO" id="GO:0006508">
    <property type="term" value="P:proteolysis"/>
    <property type="evidence" value="ECO:0007669"/>
    <property type="project" value="InterPro"/>
</dbReference>
<accession>A0A0A1TPU9</accession>
<dbReference type="Proteomes" id="UP000039046">
    <property type="component" value="Unassembled WGS sequence"/>
</dbReference>
<feature type="domain" description="Tail specific protease" evidence="2">
    <location>
        <begin position="337"/>
        <end position="527"/>
    </location>
</feature>
<dbReference type="Pfam" id="PF23658">
    <property type="entry name" value="PDZ_CPAF_rel"/>
    <property type="match status" value="1"/>
</dbReference>
<dbReference type="InterPro" id="IPR056186">
    <property type="entry name" value="PDZ_CPAF-rel"/>
</dbReference>
<gene>
    <name evidence="4" type="ORF">VHEMI09166</name>
</gene>
<keyword evidence="1" id="KW-0732">Signal</keyword>
<dbReference type="GO" id="GO:0008236">
    <property type="term" value="F:serine-type peptidase activity"/>
    <property type="evidence" value="ECO:0007669"/>
    <property type="project" value="InterPro"/>
</dbReference>
<evidence type="ECO:0000313" key="5">
    <source>
        <dbReference type="Proteomes" id="UP000039046"/>
    </source>
</evidence>
<dbReference type="HOGENOM" id="CLU_014251_1_1_1"/>
<name>A0A0A1TPU9_9HYPO</name>
<evidence type="ECO:0000259" key="3">
    <source>
        <dbReference type="Pfam" id="PF23658"/>
    </source>
</evidence>
<feature type="chain" id="PRO_5001980033" evidence="1">
    <location>
        <begin position="21"/>
        <end position="719"/>
    </location>
</feature>
<dbReference type="Pfam" id="PF03572">
    <property type="entry name" value="Peptidase_S41"/>
    <property type="match status" value="1"/>
</dbReference>
<dbReference type="PANTHER" id="PTHR37049">
    <property type="entry name" value="PEPTIDASE S41 FAMILY PROTEIN"/>
    <property type="match status" value="1"/>
</dbReference>
<feature type="domain" description="CPAF-like PDZ" evidence="3">
    <location>
        <begin position="155"/>
        <end position="270"/>
    </location>
</feature>
<dbReference type="STRING" id="1531966.A0A0A1TPU9"/>
<protein>
    <submittedName>
        <fullName evidence="4">Uncharacterized protein</fullName>
    </submittedName>
</protein>
<organism evidence="4 5">
    <name type="scientific">[Torrubiella] hemipterigena</name>
    <dbReference type="NCBI Taxonomy" id="1531966"/>
    <lineage>
        <taxon>Eukaryota</taxon>
        <taxon>Fungi</taxon>
        <taxon>Dikarya</taxon>
        <taxon>Ascomycota</taxon>
        <taxon>Pezizomycotina</taxon>
        <taxon>Sordariomycetes</taxon>
        <taxon>Hypocreomycetidae</taxon>
        <taxon>Hypocreales</taxon>
        <taxon>Clavicipitaceae</taxon>
        <taxon>Clavicipitaceae incertae sedis</taxon>
        <taxon>'Torrubiella' clade</taxon>
    </lineage>
</organism>
<dbReference type="AlphaFoldDB" id="A0A0A1TPU9"/>
<keyword evidence="5" id="KW-1185">Reference proteome</keyword>
<dbReference type="PANTHER" id="PTHR37049:SF4">
    <property type="entry name" value="RHODANESE DOMAIN-CONTAINING PROTEIN"/>
    <property type="match status" value="1"/>
</dbReference>
<dbReference type="Gene3D" id="3.90.226.10">
    <property type="entry name" value="2-enoyl-CoA Hydratase, Chain A, domain 1"/>
    <property type="match status" value="1"/>
</dbReference>
<evidence type="ECO:0000259" key="2">
    <source>
        <dbReference type="Pfam" id="PF03572"/>
    </source>
</evidence>
<proteinExistence type="predicted"/>
<sequence length="719" mass="78139">MKYALSLAVATVVFGDLAVAAPAAPKAACAQIADAAAAGKTVVNATLAYACLTSVPINRQNALDLLDSMRPYMDWQSDTPWRSNPPASFGYPAHDMYAVFDTVRDNVVNNRYTSEYAFQADIMGKMYNPAHDGHMLIIPDALGRALRFGRYGYGGLVSFSSDGNATPQIKFKNDVDSKGDQALSITKINGKSASDFVLGNSALAGGSQDVDASYNTQFYQLAQKASSGGYGEHSLGGRDGFMYQGQWTNYTMSDGTVRNVENVALIQGDFSGITDGQSFYNRFCDPLWNDKHAAAAGGAAGPAAAVTQLPGYPKPVVISRDGVASGYYLEGNGYNTTAVLTLTSFAPKSNSDFQDVVSTFLAKAVRDGKTKLILDLQANGGGFIYLGYDLFRQLFPQIIQEGDSRFKSTKTWQGLAKMYSNYVDDHPNENLKSIAFAYQNDFNSTNKHFTSIEDKSGPYTYRDTGYTNRMRYDFENLKGVGGITVTGYGNRTNGTQPFLAENIVLLYDGYCASTCTIVSELLRLQAGVKSVVFGGRPTRDAMQGVGGVKGSNIYAYNVIKTFVQDGVNLSTDQDDQADFARYNDLAINRTLAASHNVRDAILRPNFADGMPAQYVYEAADCRKYWTKAMLDDSTAIWKATADSGFANASCINGGITRSARHARGVLPPFVPQITKPIEDATHFLVNDNYKVDDLSPKFISLWEQKVESLIPDVGKDLLA</sequence>
<dbReference type="SUPFAM" id="SSF52096">
    <property type="entry name" value="ClpP/crotonase"/>
    <property type="match status" value="1"/>
</dbReference>
<evidence type="ECO:0000313" key="4">
    <source>
        <dbReference type="EMBL" id="CEJ93588.1"/>
    </source>
</evidence>
<dbReference type="InterPro" id="IPR029045">
    <property type="entry name" value="ClpP/crotonase-like_dom_sf"/>
</dbReference>
<evidence type="ECO:0000256" key="1">
    <source>
        <dbReference type="SAM" id="SignalP"/>
    </source>
</evidence>
<dbReference type="EMBL" id="CDHN01000005">
    <property type="protein sequence ID" value="CEJ93588.1"/>
    <property type="molecule type" value="Genomic_DNA"/>
</dbReference>
<feature type="signal peptide" evidence="1">
    <location>
        <begin position="1"/>
        <end position="20"/>
    </location>
</feature>
<reference evidence="4 5" key="1">
    <citation type="journal article" date="2015" name="Genome Announc.">
        <title>Draft Genome Sequence and Gene Annotation of the Entomopathogenic Fungus Verticillium hemipterigenum.</title>
        <authorList>
            <person name="Horn F."/>
            <person name="Habel A."/>
            <person name="Scharf D.H."/>
            <person name="Dworschak J."/>
            <person name="Brakhage A.A."/>
            <person name="Guthke R."/>
            <person name="Hertweck C."/>
            <person name="Linde J."/>
        </authorList>
    </citation>
    <scope>NUCLEOTIDE SEQUENCE [LARGE SCALE GENOMIC DNA]</scope>
</reference>